<evidence type="ECO:0000313" key="14">
    <source>
        <dbReference type="EMBL" id="RVE72169.1"/>
    </source>
</evidence>
<keyword evidence="11" id="KW-0175">Coiled coil</keyword>
<keyword evidence="15" id="KW-1185">Reference proteome</keyword>
<dbReference type="GO" id="GO:0007399">
    <property type="term" value="P:nervous system development"/>
    <property type="evidence" value="ECO:0007669"/>
    <property type="project" value="UniProtKB-KW"/>
</dbReference>
<evidence type="ECO:0000256" key="11">
    <source>
        <dbReference type="SAM" id="Coils"/>
    </source>
</evidence>
<keyword evidence="5" id="KW-0802">TPR repeat</keyword>
<evidence type="ECO:0000313" key="15">
    <source>
        <dbReference type="Proteomes" id="UP000283210"/>
    </source>
</evidence>
<dbReference type="GO" id="GO:0007368">
    <property type="term" value="P:determination of left/right symmetry"/>
    <property type="evidence" value="ECO:0007669"/>
    <property type="project" value="TreeGrafter"/>
</dbReference>
<dbReference type="GO" id="GO:0005634">
    <property type="term" value="C:nucleus"/>
    <property type="evidence" value="ECO:0007669"/>
    <property type="project" value="UniProtKB-SubCell"/>
</dbReference>
<evidence type="ECO:0000256" key="1">
    <source>
        <dbReference type="ARBA" id="ARBA00004123"/>
    </source>
</evidence>
<dbReference type="Gene3D" id="1.25.40.10">
    <property type="entry name" value="Tetratricopeptide repeat domain"/>
    <property type="match status" value="1"/>
</dbReference>
<accession>A0A3S2PCT8</accession>
<reference evidence="14 15" key="2">
    <citation type="submission" date="2019-01" db="EMBL/GenBank/DDBJ databases">
        <title>A chromosome length genome reference of the Java medaka (oryzias javanicus).</title>
        <authorList>
            <person name="Herpin A."/>
            <person name="Takehana Y."/>
            <person name="Naruse K."/>
            <person name="Ansai S."/>
            <person name="Kawaguchi M."/>
        </authorList>
    </citation>
    <scope>NUCLEOTIDE SEQUENCE [LARGE SCALE GENOMIC DNA]</scope>
    <source>
        <strain evidence="14">RS831</strain>
        <tissue evidence="14">Whole body</tissue>
    </source>
</reference>
<dbReference type="PANTHER" id="PTHR46492">
    <property type="entry name" value="DYNEIN ASSEMBLY FACTOR 4, AXONEMAL"/>
    <property type="match status" value="1"/>
</dbReference>
<feature type="coiled-coil region" evidence="11">
    <location>
        <begin position="143"/>
        <end position="175"/>
    </location>
</feature>
<dbReference type="PANTHER" id="PTHR46492:SF1">
    <property type="entry name" value="DYNEIN AXONEMAL ASSEMBLY FACTOR 4"/>
    <property type="match status" value="1"/>
</dbReference>
<dbReference type="AlphaFoldDB" id="A0A3S2PCT8"/>
<evidence type="ECO:0000256" key="2">
    <source>
        <dbReference type="ARBA" id="ARBA00004487"/>
    </source>
</evidence>
<dbReference type="InterPro" id="IPR007052">
    <property type="entry name" value="CS_dom"/>
</dbReference>
<dbReference type="FunFam" id="1.25.40.10:FF:000176">
    <property type="entry name" value="dynein assembly factor 4, axonemal isoform X1"/>
    <property type="match status" value="1"/>
</dbReference>
<dbReference type="GO" id="GO:0007507">
    <property type="term" value="P:heart development"/>
    <property type="evidence" value="ECO:0007669"/>
    <property type="project" value="TreeGrafter"/>
</dbReference>
<dbReference type="GO" id="GO:0043005">
    <property type="term" value="C:neuron projection"/>
    <property type="evidence" value="ECO:0007669"/>
    <property type="project" value="UniProtKB-SubCell"/>
</dbReference>
<dbReference type="GO" id="GO:0030331">
    <property type="term" value="F:nuclear estrogen receptor binding"/>
    <property type="evidence" value="ECO:0007669"/>
    <property type="project" value="TreeGrafter"/>
</dbReference>
<evidence type="ECO:0000256" key="12">
    <source>
        <dbReference type="SAM" id="MobiDB-lite"/>
    </source>
</evidence>
<dbReference type="CDD" id="cd06469">
    <property type="entry name" value="p23_DYX1C1_like"/>
    <property type="match status" value="1"/>
</dbReference>
<dbReference type="Pfam" id="PF04969">
    <property type="entry name" value="CS"/>
    <property type="match status" value="1"/>
</dbReference>
<evidence type="ECO:0000256" key="4">
    <source>
        <dbReference type="ARBA" id="ARBA00022737"/>
    </source>
</evidence>
<dbReference type="GO" id="GO:0005576">
    <property type="term" value="C:extracellular region"/>
    <property type="evidence" value="ECO:0007669"/>
    <property type="project" value="GOC"/>
</dbReference>
<feature type="region of interest" description="Disordered" evidence="12">
    <location>
        <begin position="198"/>
        <end position="217"/>
    </location>
</feature>
<dbReference type="PROSITE" id="PS51203">
    <property type="entry name" value="CS"/>
    <property type="match status" value="1"/>
</dbReference>
<dbReference type="OrthoDB" id="348005at2759"/>
<proteinExistence type="predicted"/>
<dbReference type="SUPFAM" id="SSF49764">
    <property type="entry name" value="HSP20-like chaperones"/>
    <property type="match status" value="1"/>
</dbReference>
<dbReference type="GO" id="GO:0036158">
    <property type="term" value="P:outer dynein arm assembly"/>
    <property type="evidence" value="ECO:0007669"/>
    <property type="project" value="TreeGrafter"/>
</dbReference>
<feature type="domain" description="CS" evidence="13">
    <location>
        <begin position="16"/>
        <end position="97"/>
    </location>
</feature>
<gene>
    <name evidence="14" type="ORF">OJAV_G00059020</name>
</gene>
<evidence type="ECO:0000256" key="3">
    <source>
        <dbReference type="ARBA" id="ARBA00022490"/>
    </source>
</evidence>
<dbReference type="InterPro" id="IPR008978">
    <property type="entry name" value="HSP20-like_chaperone"/>
</dbReference>
<dbReference type="EMBL" id="CM012442">
    <property type="protein sequence ID" value="RVE72169.1"/>
    <property type="molecule type" value="Genomic_DNA"/>
</dbReference>
<comment type="subcellular location">
    <subcellularLocation>
        <location evidence="2">Cell projection</location>
        <location evidence="2">Neuron projection</location>
    </subcellularLocation>
    <subcellularLocation>
        <location evidence="9">Dynein axonemal particle</location>
    </subcellularLocation>
    <subcellularLocation>
        <location evidence="1">Nucleus</location>
    </subcellularLocation>
</comment>
<protein>
    <recommendedName>
        <fullName evidence="10">Dynein axonemal assembly factor 4</fullName>
    </recommendedName>
</protein>
<dbReference type="InterPro" id="IPR037894">
    <property type="entry name" value="CS_DYX1C1"/>
</dbReference>
<dbReference type="InterPro" id="IPR019734">
    <property type="entry name" value="TPR_rpt"/>
</dbReference>
<dbReference type="InterPro" id="IPR011990">
    <property type="entry name" value="TPR-like_helical_dom_sf"/>
</dbReference>
<dbReference type="GO" id="GO:0036159">
    <property type="term" value="P:inner dynein arm assembly"/>
    <property type="evidence" value="ECO:0007669"/>
    <property type="project" value="TreeGrafter"/>
</dbReference>
<keyword evidence="6" id="KW-0524">Neurogenesis</keyword>
<dbReference type="GO" id="GO:0120293">
    <property type="term" value="C:dynein axonemal particle"/>
    <property type="evidence" value="ECO:0007669"/>
    <property type="project" value="UniProtKB-SubCell"/>
</dbReference>
<name>A0A3S2PCT8_ORYJA</name>
<keyword evidence="7" id="KW-0539">Nucleus</keyword>
<dbReference type="SMART" id="SM00028">
    <property type="entry name" value="TPR"/>
    <property type="match status" value="3"/>
</dbReference>
<evidence type="ECO:0000256" key="7">
    <source>
        <dbReference type="ARBA" id="ARBA00023242"/>
    </source>
</evidence>
<dbReference type="SUPFAM" id="SSF48452">
    <property type="entry name" value="TPR-like"/>
    <property type="match status" value="1"/>
</dbReference>
<dbReference type="InterPro" id="IPR052004">
    <property type="entry name" value="Dynein_assembly_factor_4"/>
</dbReference>
<keyword evidence="4" id="KW-0677">Repeat</keyword>
<evidence type="ECO:0000256" key="6">
    <source>
        <dbReference type="ARBA" id="ARBA00022902"/>
    </source>
</evidence>
<evidence type="ECO:0000259" key="13">
    <source>
        <dbReference type="PROSITE" id="PS51203"/>
    </source>
</evidence>
<dbReference type="GO" id="GO:0003351">
    <property type="term" value="P:epithelial cilium movement involved in extracellular fluid movement"/>
    <property type="evidence" value="ECO:0007669"/>
    <property type="project" value="TreeGrafter"/>
</dbReference>
<evidence type="ECO:0000256" key="5">
    <source>
        <dbReference type="ARBA" id="ARBA00022803"/>
    </source>
</evidence>
<keyword evidence="8" id="KW-0966">Cell projection</keyword>
<organism evidence="14 15">
    <name type="scientific">Oryzias javanicus</name>
    <name type="common">Javanese ricefish</name>
    <name type="synonym">Aplocheilus javanicus</name>
    <dbReference type="NCBI Taxonomy" id="123683"/>
    <lineage>
        <taxon>Eukaryota</taxon>
        <taxon>Metazoa</taxon>
        <taxon>Chordata</taxon>
        <taxon>Craniata</taxon>
        <taxon>Vertebrata</taxon>
        <taxon>Euteleostomi</taxon>
        <taxon>Actinopterygii</taxon>
        <taxon>Neopterygii</taxon>
        <taxon>Teleostei</taxon>
        <taxon>Neoteleostei</taxon>
        <taxon>Acanthomorphata</taxon>
        <taxon>Ovalentaria</taxon>
        <taxon>Atherinomorphae</taxon>
        <taxon>Beloniformes</taxon>
        <taxon>Adrianichthyidae</taxon>
        <taxon>Oryziinae</taxon>
        <taxon>Oryzias</taxon>
    </lineage>
</organism>
<evidence type="ECO:0000256" key="10">
    <source>
        <dbReference type="ARBA" id="ARBA00024430"/>
    </source>
</evidence>
<keyword evidence="3" id="KW-0963">Cytoplasm</keyword>
<dbReference type="Gene3D" id="2.60.40.790">
    <property type="match status" value="1"/>
</dbReference>
<dbReference type="Proteomes" id="UP000283210">
    <property type="component" value="Chromosome 6"/>
</dbReference>
<reference evidence="14 15" key="1">
    <citation type="submission" date="2018-11" db="EMBL/GenBank/DDBJ databases">
        <authorList>
            <person name="Lopez-Roques C."/>
            <person name="Donnadieu C."/>
            <person name="Bouchez O."/>
            <person name="Klopp C."/>
            <person name="Cabau C."/>
            <person name="Zahm M."/>
        </authorList>
    </citation>
    <scope>NUCLEOTIDE SEQUENCE [LARGE SCALE GENOMIC DNA]</scope>
    <source>
        <strain evidence="14">RS831</strain>
        <tissue evidence="14">Whole body</tissue>
    </source>
</reference>
<evidence type="ECO:0000256" key="8">
    <source>
        <dbReference type="ARBA" id="ARBA00023273"/>
    </source>
</evidence>
<evidence type="ECO:0000256" key="9">
    <source>
        <dbReference type="ARBA" id="ARBA00024190"/>
    </source>
</evidence>
<sequence>MKEQQETIQERPNMPVRVDNYTWTQTESTVNVRVPCESRKVDIVSTDEYLRAHFPPFLFEAFLFEAVDDSKSTAKIGDGAVVFTLQKRTRRLWERLTVQTKSKETMKEIRERALQQFQQKVCAESRQKEEKQQEDKRFTLQTMIQLEKKEKDKIQKKKDAEREQTSAELEAWQQRRPAAAEELLQSFNGLLHTRAEAPRKPLPCPIKPDTEEEKVIKQPPKRAGGNIYFTFTPRAFPTALRESRMDEEEEWLRKQAEARGAADADIQELTDLTEEERNPDWLKDRGDKCFRVGDYMGALNAYSLAIKINEKIPALFSNRSACHLKLKNLYEAVNDASQALELLTPAVAANATARLRPTVRRGTAFCLLHLYEQGLRDYEAALKIDPHNQDLQADTQSIRDILQTE</sequence>